<dbReference type="InterPro" id="IPR024079">
    <property type="entry name" value="MetalloPept_cat_dom_sf"/>
</dbReference>
<accession>A0AAJ7WWJ6</accession>
<feature type="disulfide bond" evidence="11">
    <location>
        <begin position="698"/>
        <end position="707"/>
    </location>
</feature>
<dbReference type="PANTHER" id="PTHR11905:SF240">
    <property type="entry name" value="DISINTEGRIN AND METALLOPROTEINASE DOMAIN-CONTAINING PROTEIN 11-LIKE ISOFORM X1"/>
    <property type="match status" value="1"/>
</dbReference>
<keyword evidence="2" id="KW-0165">Cleavage on pair of basic residues</keyword>
<dbReference type="InterPro" id="IPR006586">
    <property type="entry name" value="ADAM_Cys-rich"/>
</dbReference>
<dbReference type="PROSITE" id="PS00427">
    <property type="entry name" value="DISINTEGRIN_1"/>
    <property type="match status" value="1"/>
</dbReference>
<dbReference type="InterPro" id="IPR018358">
    <property type="entry name" value="Disintegrin_CS"/>
</dbReference>
<keyword evidence="7 11" id="KW-1015">Disulfide bond</keyword>
<feature type="transmembrane region" description="Helical" evidence="12">
    <location>
        <begin position="732"/>
        <end position="755"/>
    </location>
</feature>
<dbReference type="PROSITE" id="PS50215">
    <property type="entry name" value="ADAM_MEPRO"/>
    <property type="match status" value="1"/>
</dbReference>
<keyword evidence="8" id="KW-0325">Glycoprotein</keyword>
<dbReference type="Pfam" id="PF00200">
    <property type="entry name" value="Disintegrin"/>
    <property type="match status" value="1"/>
</dbReference>
<dbReference type="InterPro" id="IPR001590">
    <property type="entry name" value="Peptidase_M12B"/>
</dbReference>
<dbReference type="Pfam" id="PF08516">
    <property type="entry name" value="ADAM_CR"/>
    <property type="match status" value="1"/>
</dbReference>
<evidence type="ECO:0000313" key="18">
    <source>
        <dbReference type="RefSeq" id="XP_032812751.1"/>
    </source>
</evidence>
<comment type="subcellular location">
    <subcellularLocation>
        <location evidence="9">Endomembrane system</location>
        <topology evidence="9">Single-pass type I membrane protein</topology>
    </subcellularLocation>
</comment>
<protein>
    <submittedName>
        <fullName evidence="18">Disintegrin and metalloproteinase domain-containing protein 11-like isoform X1</fullName>
    </submittedName>
</protein>
<evidence type="ECO:0000259" key="15">
    <source>
        <dbReference type="PROSITE" id="PS50214"/>
    </source>
</evidence>
<reference evidence="18" key="1">
    <citation type="submission" date="2025-08" db="UniProtKB">
        <authorList>
            <consortium name="RefSeq"/>
        </authorList>
    </citation>
    <scope>IDENTIFICATION</scope>
    <source>
        <tissue evidence="18">Sperm</tissue>
    </source>
</reference>
<evidence type="ECO:0000256" key="9">
    <source>
        <dbReference type="ARBA" id="ARBA00046288"/>
    </source>
</evidence>
<dbReference type="PROSITE" id="PS00022">
    <property type="entry name" value="EGF_1"/>
    <property type="match status" value="1"/>
</dbReference>
<evidence type="ECO:0000256" key="13">
    <source>
        <dbReference type="SAM" id="SignalP"/>
    </source>
</evidence>
<feature type="domain" description="Disintegrin" evidence="15">
    <location>
        <begin position="440"/>
        <end position="528"/>
    </location>
</feature>
<evidence type="ECO:0000256" key="5">
    <source>
        <dbReference type="ARBA" id="ARBA00022989"/>
    </source>
</evidence>
<dbReference type="PROSITE" id="PS50214">
    <property type="entry name" value="DISINTEGRIN_2"/>
    <property type="match status" value="1"/>
</dbReference>
<dbReference type="AlphaFoldDB" id="A0AAJ7WWJ6"/>
<evidence type="ECO:0000256" key="4">
    <source>
        <dbReference type="ARBA" id="ARBA00022729"/>
    </source>
</evidence>
<dbReference type="SMART" id="SM00608">
    <property type="entry name" value="ACR"/>
    <property type="match status" value="1"/>
</dbReference>
<evidence type="ECO:0000256" key="3">
    <source>
        <dbReference type="ARBA" id="ARBA00022692"/>
    </source>
</evidence>
<keyword evidence="3 12" id="KW-0812">Transmembrane</keyword>
<dbReference type="GeneID" id="116943739"/>
<dbReference type="GO" id="GO:0005886">
    <property type="term" value="C:plasma membrane"/>
    <property type="evidence" value="ECO:0007669"/>
    <property type="project" value="UniProtKB-ARBA"/>
</dbReference>
<evidence type="ECO:0000256" key="12">
    <source>
        <dbReference type="SAM" id="Phobius"/>
    </source>
</evidence>
<dbReference type="InterPro" id="IPR002870">
    <property type="entry name" value="Peptidase_M12B_N"/>
</dbReference>
<dbReference type="SUPFAM" id="SSF55486">
    <property type="entry name" value="Metalloproteases ('zincins'), catalytic domain"/>
    <property type="match status" value="1"/>
</dbReference>
<dbReference type="RefSeq" id="XP_032812751.1">
    <property type="nucleotide sequence ID" value="XM_032956860.1"/>
</dbReference>
<feature type="signal peptide" evidence="13">
    <location>
        <begin position="1"/>
        <end position="20"/>
    </location>
</feature>
<dbReference type="Gene3D" id="2.10.25.10">
    <property type="entry name" value="Laminin"/>
    <property type="match status" value="1"/>
</dbReference>
<dbReference type="InterPro" id="IPR001762">
    <property type="entry name" value="Disintegrin_dom"/>
</dbReference>
<dbReference type="InterPro" id="IPR034027">
    <property type="entry name" value="Reprolysin_adamalysin"/>
</dbReference>
<dbReference type="Pfam" id="PF07974">
    <property type="entry name" value="EGF_2"/>
    <property type="match status" value="1"/>
</dbReference>
<dbReference type="FunFam" id="3.40.390.10:FF:000014">
    <property type="entry name" value="disintegrin and metalloproteinase domain-containing protein 11"/>
    <property type="match status" value="1"/>
</dbReference>
<evidence type="ECO:0000259" key="14">
    <source>
        <dbReference type="PROSITE" id="PS50026"/>
    </source>
</evidence>
<dbReference type="Gene3D" id="3.40.390.10">
    <property type="entry name" value="Collagenase (Catalytic Domain)"/>
    <property type="match status" value="1"/>
</dbReference>
<keyword evidence="17" id="KW-1185">Reference proteome</keyword>
<dbReference type="InterPro" id="IPR036436">
    <property type="entry name" value="Disintegrin_dom_sf"/>
</dbReference>
<dbReference type="Pfam" id="PF01421">
    <property type="entry name" value="Reprolysin"/>
    <property type="match status" value="1"/>
</dbReference>
<dbReference type="SMART" id="SM00050">
    <property type="entry name" value="DISIN"/>
    <property type="match status" value="1"/>
</dbReference>
<dbReference type="KEGG" id="pmrn:116943739"/>
<dbReference type="PANTHER" id="PTHR11905">
    <property type="entry name" value="ADAM A DISINTEGRIN AND METALLOPROTEASE DOMAIN"/>
    <property type="match status" value="1"/>
</dbReference>
<name>A0AAJ7WWJ6_PETMA</name>
<dbReference type="SUPFAM" id="SSF57552">
    <property type="entry name" value="Blood coagulation inhibitor (disintegrin)"/>
    <property type="match status" value="1"/>
</dbReference>
<dbReference type="FunFam" id="4.10.70.10:FF:000001">
    <property type="entry name" value="Disintegrin and metalloproteinase domain-containing protein 22"/>
    <property type="match status" value="1"/>
</dbReference>
<dbReference type="CDD" id="cd04269">
    <property type="entry name" value="ZnMc_adamalysin_II_like"/>
    <property type="match status" value="1"/>
</dbReference>
<dbReference type="GO" id="GO:0004222">
    <property type="term" value="F:metalloendopeptidase activity"/>
    <property type="evidence" value="ECO:0007669"/>
    <property type="project" value="InterPro"/>
</dbReference>
<sequence>MTLLLLLAAWSCGALPGLGGARPRDGGVLRHQSLVSKEIVTPFRLVTRMEDGNETAVAALSTKIRQRTARAQQQVFHIAQASFLINVFGLSFILDVHLNHDLLSSNYMEKHFNGEGRSLLSKGGEHCYYQGKIRGVVFSVVAISTCQGLHGMFGDGNFTYLILPLRKSSKQDKEHPHAVYRNTGLGPAIRPFAYERTSLKQDPDVKSDVLRTISIKRIKRMIDTKSAYDETKYVELAIVNDYFMFKKHHLSLTHTNSFAKSVVNLVDAIYKEQLNTRIVLVSMETWTDRNRLVESDDPLHMLHLFMQYRQQNMSGRSDTVHLFTGRTFLNSRSGAAFVGSICSNAKGGGINEYSNPEGMAVTLSQNIAQNLGMMWEPRHSADDSASCKCPDKWNGCIMMEDSGFHLPRTFSQCSLVEYQELLQQGGGACLFNKPTQLLQPPECGNGFVEHGEECDCGSSAECEKMGGNCCKKCTLTHEALCGNGLCCDSECQLLSRGEVCREAVNDCDVNETCTGDSSQCPENVHKQDGYWCNDQQGRCFQGECKSRDGHCKYIWGPRVVSADKHCYEKLNVEANEKGNCGKRDSSWIRCQKDDILCGYLHCSSIAWPPRVGEMDGDITKVEMYKEGRYIDCSGGHVMLADGMDLGYVPDGAPCGHNMICLRQKCNAIRSLNLTACPSNTEDSCSGRGICSNMAKCVCDHEWAGSDCSIYDPLIMAPLPTEKPIPGPSAANIIIGSIAGAILVASIVIGGTGWGFKPAPRRRDAAQGPI</sequence>
<evidence type="ECO:0000256" key="11">
    <source>
        <dbReference type="PROSITE-ProRule" id="PRU00076"/>
    </source>
</evidence>
<proteinExistence type="predicted"/>
<dbReference type="Gene3D" id="4.10.70.10">
    <property type="entry name" value="Disintegrin domain"/>
    <property type="match status" value="1"/>
</dbReference>
<dbReference type="Proteomes" id="UP001318040">
    <property type="component" value="Chromosome 19"/>
</dbReference>
<evidence type="ECO:0000256" key="1">
    <source>
        <dbReference type="ARBA" id="ARBA00022536"/>
    </source>
</evidence>
<evidence type="ECO:0000256" key="7">
    <source>
        <dbReference type="ARBA" id="ARBA00023157"/>
    </source>
</evidence>
<feature type="domain" description="Peptidase M12B" evidence="16">
    <location>
        <begin position="232"/>
        <end position="434"/>
    </location>
</feature>
<dbReference type="GO" id="GO:0006508">
    <property type="term" value="P:proteolysis"/>
    <property type="evidence" value="ECO:0007669"/>
    <property type="project" value="InterPro"/>
</dbReference>
<dbReference type="Pfam" id="PF01562">
    <property type="entry name" value="Pep_M12B_propep"/>
    <property type="match status" value="1"/>
</dbReference>
<dbReference type="GO" id="GO:0012505">
    <property type="term" value="C:endomembrane system"/>
    <property type="evidence" value="ECO:0007669"/>
    <property type="project" value="UniProtKB-SubCell"/>
</dbReference>
<evidence type="ECO:0000259" key="16">
    <source>
        <dbReference type="PROSITE" id="PS50215"/>
    </source>
</evidence>
<organism evidence="17 18">
    <name type="scientific">Petromyzon marinus</name>
    <name type="common">Sea lamprey</name>
    <dbReference type="NCBI Taxonomy" id="7757"/>
    <lineage>
        <taxon>Eukaryota</taxon>
        <taxon>Metazoa</taxon>
        <taxon>Chordata</taxon>
        <taxon>Craniata</taxon>
        <taxon>Vertebrata</taxon>
        <taxon>Cyclostomata</taxon>
        <taxon>Hyperoartia</taxon>
        <taxon>Petromyzontiformes</taxon>
        <taxon>Petromyzontidae</taxon>
        <taxon>Petromyzon</taxon>
    </lineage>
</organism>
<evidence type="ECO:0000256" key="6">
    <source>
        <dbReference type="ARBA" id="ARBA00023136"/>
    </source>
</evidence>
<evidence type="ECO:0000256" key="2">
    <source>
        <dbReference type="ARBA" id="ARBA00022685"/>
    </source>
</evidence>
<comment type="caution">
    <text evidence="11">Lacks conserved residue(s) required for the propagation of feature annotation.</text>
</comment>
<keyword evidence="5 12" id="KW-1133">Transmembrane helix</keyword>
<dbReference type="InterPro" id="IPR013111">
    <property type="entry name" value="EGF_extracell"/>
</dbReference>
<feature type="chain" id="PRO_5042600225" evidence="13">
    <location>
        <begin position="21"/>
        <end position="769"/>
    </location>
</feature>
<dbReference type="InterPro" id="IPR000742">
    <property type="entry name" value="EGF"/>
</dbReference>
<feature type="disulfide bond" evidence="10">
    <location>
        <begin position="500"/>
        <end position="520"/>
    </location>
</feature>
<keyword evidence="1 11" id="KW-0245">EGF-like domain</keyword>
<keyword evidence="4 13" id="KW-0732">Signal</keyword>
<gene>
    <name evidence="18" type="primary">LOC116943739</name>
</gene>
<evidence type="ECO:0000256" key="10">
    <source>
        <dbReference type="PROSITE-ProRule" id="PRU00068"/>
    </source>
</evidence>
<keyword evidence="6 12" id="KW-0472">Membrane</keyword>
<evidence type="ECO:0000256" key="8">
    <source>
        <dbReference type="ARBA" id="ARBA00023180"/>
    </source>
</evidence>
<feature type="domain" description="EGF-like" evidence="14">
    <location>
        <begin position="672"/>
        <end position="708"/>
    </location>
</feature>
<dbReference type="PROSITE" id="PS50026">
    <property type="entry name" value="EGF_3"/>
    <property type="match status" value="1"/>
</dbReference>
<evidence type="ECO:0000313" key="17">
    <source>
        <dbReference type="Proteomes" id="UP001318040"/>
    </source>
</evidence>